<dbReference type="Proteomes" id="UP000603200">
    <property type="component" value="Unassembled WGS sequence"/>
</dbReference>
<gene>
    <name evidence="1" type="ORF">Ahu01nite_070110</name>
</gene>
<dbReference type="EMBL" id="BOMN01000100">
    <property type="protein sequence ID" value="GIE23909.1"/>
    <property type="molecule type" value="Genomic_DNA"/>
</dbReference>
<comment type="caution">
    <text evidence="1">The sequence shown here is derived from an EMBL/GenBank/DDBJ whole genome shotgun (WGS) entry which is preliminary data.</text>
</comment>
<name>A0ABQ3ZZ72_9ACTN</name>
<protein>
    <submittedName>
        <fullName evidence="1">Uncharacterized protein</fullName>
    </submittedName>
</protein>
<sequence>MNVAGPDWQGRYVAARDQLRDQHAALVALIGRQLTAGWTGHDPVNGRWFQGLPVVLVFNHLDDTGISDGMGADVRRVRDLRP</sequence>
<reference evidence="1 2" key="1">
    <citation type="submission" date="2021-01" db="EMBL/GenBank/DDBJ databases">
        <title>Whole genome shotgun sequence of Actinoplanes humidus NBRC 14915.</title>
        <authorList>
            <person name="Komaki H."/>
            <person name="Tamura T."/>
        </authorList>
    </citation>
    <scope>NUCLEOTIDE SEQUENCE [LARGE SCALE GENOMIC DNA]</scope>
    <source>
        <strain evidence="1 2">NBRC 14915</strain>
    </source>
</reference>
<accession>A0ABQ3ZZ72</accession>
<evidence type="ECO:0000313" key="2">
    <source>
        <dbReference type="Proteomes" id="UP000603200"/>
    </source>
</evidence>
<keyword evidence="2" id="KW-1185">Reference proteome</keyword>
<organism evidence="1 2">
    <name type="scientific">Winogradskya humida</name>
    <dbReference type="NCBI Taxonomy" id="113566"/>
    <lineage>
        <taxon>Bacteria</taxon>
        <taxon>Bacillati</taxon>
        <taxon>Actinomycetota</taxon>
        <taxon>Actinomycetes</taxon>
        <taxon>Micromonosporales</taxon>
        <taxon>Micromonosporaceae</taxon>
        <taxon>Winogradskya</taxon>
    </lineage>
</organism>
<proteinExistence type="predicted"/>
<evidence type="ECO:0000313" key="1">
    <source>
        <dbReference type="EMBL" id="GIE23909.1"/>
    </source>
</evidence>